<reference evidence="4" key="4">
    <citation type="journal article" date="2019" name="Int. J. Syst. Evol. Microbiol.">
        <title>The Global Catalogue of Microorganisms (GCM) 10K type strain sequencing project: providing services to taxonomists for standard genome sequencing and annotation.</title>
        <authorList>
            <consortium name="The Broad Institute Genomics Platform"/>
            <consortium name="The Broad Institute Genome Sequencing Center for Infectious Disease"/>
            <person name="Wu L."/>
            <person name="Ma J."/>
        </authorList>
    </citation>
    <scope>NUCLEOTIDE SEQUENCE [LARGE SCALE GENOMIC DNA]</scope>
    <source>
        <strain evidence="4">CGMCC 1.12707</strain>
    </source>
</reference>
<dbReference type="STRING" id="1434701.SAMN05443634_102113"/>
<evidence type="ECO:0000313" key="3">
    <source>
        <dbReference type="Proteomes" id="UP000184120"/>
    </source>
</evidence>
<evidence type="ECO:0000313" key="2">
    <source>
        <dbReference type="EMBL" id="SHK61155.1"/>
    </source>
</evidence>
<dbReference type="Gene3D" id="2.60.40.10">
    <property type="entry name" value="Immunoglobulins"/>
    <property type="match status" value="1"/>
</dbReference>
<evidence type="ECO:0000313" key="4">
    <source>
        <dbReference type="Proteomes" id="UP000650994"/>
    </source>
</evidence>
<dbReference type="InterPro" id="IPR011467">
    <property type="entry name" value="DUF1573"/>
</dbReference>
<evidence type="ECO:0000313" key="1">
    <source>
        <dbReference type="EMBL" id="GGF04541.1"/>
    </source>
</evidence>
<sequence>MIIYQNTVEDYYNNKNFLNLAKTNKLKKMKNKIFILGAFALSFVATSCGEKKASESFTAEETAQQAENIVDPATAPILTLAEASHDFGDVQANNKVETYVKFKNDGKSPLVIRDASATCGCTVPEFPTNPIPVGGTDSIKVQYTAGNMNGKQQKTVTLVTNTVNGHEKFDITANVTGAAASNQTAQEAFGK</sequence>
<reference evidence="1" key="1">
    <citation type="journal article" date="2014" name="Int. J. Syst. Evol. Microbiol.">
        <title>Complete genome of a new Firmicutes species belonging to the dominant human colonic microbiota ('Ruminococcus bicirculans') reveals two chromosomes and a selective capacity to utilize plant glucans.</title>
        <authorList>
            <consortium name="NISC Comparative Sequencing Program"/>
            <person name="Wegmann U."/>
            <person name="Louis P."/>
            <person name="Goesmann A."/>
            <person name="Henrissat B."/>
            <person name="Duncan S.H."/>
            <person name="Flint H.J."/>
        </authorList>
    </citation>
    <scope>NUCLEOTIDE SEQUENCE</scope>
    <source>
        <strain evidence="1">CGMCC 1.12707</strain>
    </source>
</reference>
<dbReference type="InterPro" id="IPR013783">
    <property type="entry name" value="Ig-like_fold"/>
</dbReference>
<accession>A0A1M6TVT7</accession>
<dbReference type="Proteomes" id="UP000184120">
    <property type="component" value="Unassembled WGS sequence"/>
</dbReference>
<name>A0A1M6TVT7_9FLAO</name>
<dbReference type="Proteomes" id="UP000650994">
    <property type="component" value="Unassembled WGS sequence"/>
</dbReference>
<dbReference type="PANTHER" id="PTHR37833">
    <property type="entry name" value="LIPOPROTEIN-RELATED"/>
    <property type="match status" value="1"/>
</dbReference>
<proteinExistence type="predicted"/>
<reference evidence="1" key="5">
    <citation type="submission" date="2024-05" db="EMBL/GenBank/DDBJ databases">
        <authorList>
            <person name="Sun Q."/>
            <person name="Zhou Y."/>
        </authorList>
    </citation>
    <scope>NUCLEOTIDE SEQUENCE</scope>
    <source>
        <strain evidence="1">CGMCC 1.12707</strain>
    </source>
</reference>
<reference evidence="2" key="2">
    <citation type="submission" date="2016-11" db="EMBL/GenBank/DDBJ databases">
        <authorList>
            <person name="Jaros S."/>
            <person name="Januszkiewicz K."/>
            <person name="Wedrychowicz H."/>
        </authorList>
    </citation>
    <scope>NUCLEOTIDE SEQUENCE [LARGE SCALE GENOMIC DNA]</scope>
    <source>
        <strain evidence="2">DSM 27989</strain>
    </source>
</reference>
<dbReference type="AlphaFoldDB" id="A0A1M6TVT7"/>
<gene>
    <name evidence="1" type="ORF">GCM10010984_22300</name>
    <name evidence="2" type="ORF">SAMN05443634_102113</name>
</gene>
<organism evidence="2 3">
    <name type="scientific">Chishuiella changwenlii</name>
    <dbReference type="NCBI Taxonomy" id="1434701"/>
    <lineage>
        <taxon>Bacteria</taxon>
        <taxon>Pseudomonadati</taxon>
        <taxon>Bacteroidota</taxon>
        <taxon>Flavobacteriia</taxon>
        <taxon>Flavobacteriales</taxon>
        <taxon>Weeksellaceae</taxon>
        <taxon>Chishuiella</taxon>
    </lineage>
</organism>
<reference evidence="3" key="3">
    <citation type="submission" date="2016-11" db="EMBL/GenBank/DDBJ databases">
        <authorList>
            <person name="Varghese N."/>
            <person name="Submissions S."/>
        </authorList>
    </citation>
    <scope>NUCLEOTIDE SEQUENCE [LARGE SCALE GENOMIC DNA]</scope>
    <source>
        <strain evidence="3">DSM 27989</strain>
    </source>
</reference>
<dbReference type="EMBL" id="BMFL01000014">
    <property type="protein sequence ID" value="GGF04541.1"/>
    <property type="molecule type" value="Genomic_DNA"/>
</dbReference>
<dbReference type="EMBL" id="FRBH01000002">
    <property type="protein sequence ID" value="SHK61155.1"/>
    <property type="molecule type" value="Genomic_DNA"/>
</dbReference>
<evidence type="ECO:0008006" key="5">
    <source>
        <dbReference type="Google" id="ProtNLM"/>
    </source>
</evidence>
<dbReference type="Pfam" id="PF07610">
    <property type="entry name" value="DUF1573"/>
    <property type="match status" value="1"/>
</dbReference>
<protein>
    <recommendedName>
        <fullName evidence="5">DUF1573 domain-containing protein</fullName>
    </recommendedName>
</protein>
<dbReference type="PANTHER" id="PTHR37833:SF1">
    <property type="entry name" value="SIGNAL PEPTIDE PROTEIN"/>
    <property type="match status" value="1"/>
</dbReference>
<keyword evidence="4" id="KW-1185">Reference proteome</keyword>